<dbReference type="GO" id="GO:0006508">
    <property type="term" value="P:proteolysis"/>
    <property type="evidence" value="ECO:0007669"/>
    <property type="project" value="UniProtKB-KW"/>
</dbReference>
<dbReference type="Pfam" id="PF00082">
    <property type="entry name" value="Peptidase_S8"/>
    <property type="match status" value="1"/>
</dbReference>
<dbReference type="InterPro" id="IPR050131">
    <property type="entry name" value="Peptidase_S8_subtilisin-like"/>
</dbReference>
<dbReference type="InterPro" id="IPR022398">
    <property type="entry name" value="Peptidase_S8_His-AS"/>
</dbReference>
<dbReference type="PANTHER" id="PTHR43806">
    <property type="entry name" value="PEPTIDASE S8"/>
    <property type="match status" value="1"/>
</dbReference>
<dbReference type="PANTHER" id="PTHR43806:SF65">
    <property type="entry name" value="SERINE PROTEASE APRX"/>
    <property type="match status" value="1"/>
</dbReference>
<dbReference type="InterPro" id="IPR036852">
    <property type="entry name" value="Peptidase_S8/S53_dom_sf"/>
</dbReference>
<evidence type="ECO:0000313" key="10">
    <source>
        <dbReference type="Proteomes" id="UP000233782"/>
    </source>
</evidence>
<evidence type="ECO:0000313" key="9">
    <source>
        <dbReference type="EMBL" id="PKV63158.1"/>
    </source>
</evidence>
<keyword evidence="7" id="KW-0732">Signal</keyword>
<dbReference type="Gene3D" id="3.40.50.200">
    <property type="entry name" value="Peptidase S8/S53 domain"/>
    <property type="match status" value="1"/>
</dbReference>
<sequence>MNKLFTLIAALFFLTGSAFSQAIVDPELQQALRSSILPQQVIVTFHGDKAPSASNILSLNLLGITTGVSMQTLPIVGVLATATQVNSLAANKQVRSIYLNKRLTYFNHHDTHLTGVQRLRNDMEMTTRNGGLPVSGKGVTVVINDSGVDGTHEDLKLGKNLKQNVMGTTNLNGLSALLPPVWLENVPNTDNNSGHGTHCAGTVGGLGTMSKGKYAGVAPGADLVGYGSGAALFILDAIGSYDWVMLNQARYGIRVISNSWGTSGAFNPNHPVNVASLAAYKKNIISVFAAGNEGPGSDTHNPYAVAPWVISVGAGDRYGRLASFSSRGVKDHKETLTFDGRTWTVENRPTVVGPGVDVVSTRVIGPVASLGIQQDIETLEPSEVPFYTHMDGTSMATPHVSGIIALMLEANPRLTPDQVKSILQQTATNMPGREPWEVGAGYVNAYAAVDHVFRNTSFGSQLNISRKFNSNINSSAAEQTLRIDYNPATTATNERTFDVASGVTGIEAKMFTTGALGETGNTVGLRLVAPDGTTYGSGISALFTLYTDRAVAVANPMPGQWKAVVYGLQGAGFPETLDVKITQTQILGATGLNDIASHPAKSAIELAVDERLVDGLSDGTYKPDALLKRIELADYLMMGQGARQFIPTDGTESFTDVSAAQKLLAESVTAKGAALRDNFYAFNGLMTAASAGKFNPNGTVSRASLAYSLVQALGQETEALKRNGLAPTVTLNGTTYPIEDAKDIPAGLEGYVSVALELNLINAFYHVTQVPYDLQPVVHATFKPTASVTRAELAVIVTRTFTGWNQLAAATTSAMQVAEATNAKAIAYPNPFAETTTIQFGMANDGFVTVDVLDIMGKKIRTLVSETKQSGNHEVKFDGSTLPSGTYLYRIQTHGKTSTMKMVIAR</sequence>
<keyword evidence="10" id="KW-1185">Reference proteome</keyword>
<feature type="active site" description="Charge relay system" evidence="5 6">
    <location>
        <position position="394"/>
    </location>
</feature>
<comment type="similarity">
    <text evidence="1 6">Belongs to the peptidase S8 family.</text>
</comment>
<proteinExistence type="inferred from homology"/>
<dbReference type="Pfam" id="PF18962">
    <property type="entry name" value="Por_Secre_tail"/>
    <property type="match status" value="1"/>
</dbReference>
<keyword evidence="4 6" id="KW-0720">Serine protease</keyword>
<dbReference type="InterPro" id="IPR023828">
    <property type="entry name" value="Peptidase_S8_Ser-AS"/>
</dbReference>
<evidence type="ECO:0000256" key="6">
    <source>
        <dbReference type="PROSITE-ProRule" id="PRU01240"/>
    </source>
</evidence>
<dbReference type="Gene3D" id="2.60.40.4070">
    <property type="match status" value="1"/>
</dbReference>
<dbReference type="InterPro" id="IPR015500">
    <property type="entry name" value="Peptidase_S8_subtilisin-rel"/>
</dbReference>
<evidence type="ECO:0000256" key="4">
    <source>
        <dbReference type="ARBA" id="ARBA00022825"/>
    </source>
</evidence>
<dbReference type="EMBL" id="PJMU01000003">
    <property type="protein sequence ID" value="PKV63158.1"/>
    <property type="molecule type" value="Genomic_DNA"/>
</dbReference>
<comment type="caution">
    <text evidence="9">The sequence shown here is derived from an EMBL/GenBank/DDBJ whole genome shotgun (WGS) entry which is preliminary data.</text>
</comment>
<feature type="active site" description="Charge relay system" evidence="5 6">
    <location>
        <position position="195"/>
    </location>
</feature>
<accession>A0A2N3U8S5</accession>
<feature type="domain" description="SLH" evidence="8">
    <location>
        <begin position="587"/>
        <end position="650"/>
    </location>
</feature>
<dbReference type="RefSeq" id="WP_101445683.1">
    <property type="nucleotide sequence ID" value="NZ_PJMU01000003.1"/>
</dbReference>
<protein>
    <submittedName>
        <fullName evidence="9">Serine protease AprX</fullName>
    </submittedName>
</protein>
<dbReference type="Proteomes" id="UP000233782">
    <property type="component" value="Unassembled WGS sequence"/>
</dbReference>
<dbReference type="PROSITE" id="PS00137">
    <property type="entry name" value="SUBTILASE_HIS"/>
    <property type="match status" value="1"/>
</dbReference>
<name>A0A2N3U8S5_9BACT</name>
<evidence type="ECO:0000256" key="1">
    <source>
        <dbReference type="ARBA" id="ARBA00011073"/>
    </source>
</evidence>
<feature type="chain" id="PRO_5014723369" evidence="7">
    <location>
        <begin position="23"/>
        <end position="906"/>
    </location>
</feature>
<dbReference type="NCBIfam" id="TIGR04183">
    <property type="entry name" value="Por_Secre_tail"/>
    <property type="match status" value="1"/>
</dbReference>
<evidence type="ECO:0000256" key="5">
    <source>
        <dbReference type="PIRSR" id="PIRSR615500-1"/>
    </source>
</evidence>
<feature type="active site" description="Charge relay system" evidence="5 6">
    <location>
        <position position="145"/>
    </location>
</feature>
<gene>
    <name evidence="9" type="ORF">BD749_2997</name>
</gene>
<dbReference type="OrthoDB" id="9798386at2"/>
<reference evidence="9 10" key="1">
    <citation type="submission" date="2017-12" db="EMBL/GenBank/DDBJ databases">
        <title>Genomic Encyclopedia of Type Strains, Phase III (KMG-III): the genomes of soil and plant-associated and newly described type strains.</title>
        <authorList>
            <person name="Whitman W."/>
        </authorList>
    </citation>
    <scope>NUCLEOTIDE SEQUENCE [LARGE SCALE GENOMIC DNA]</scope>
    <source>
        <strain evidence="9 10">LP43</strain>
    </source>
</reference>
<dbReference type="PRINTS" id="PR00723">
    <property type="entry name" value="SUBTILISIN"/>
</dbReference>
<keyword evidence="2 6" id="KW-0645">Protease</keyword>
<dbReference type="GO" id="GO:0004252">
    <property type="term" value="F:serine-type endopeptidase activity"/>
    <property type="evidence" value="ECO:0007669"/>
    <property type="project" value="UniProtKB-UniRule"/>
</dbReference>
<dbReference type="SUPFAM" id="SSF52743">
    <property type="entry name" value="Subtilisin-like"/>
    <property type="match status" value="1"/>
</dbReference>
<evidence type="ECO:0000259" key="8">
    <source>
        <dbReference type="PROSITE" id="PS51272"/>
    </source>
</evidence>
<feature type="domain" description="SLH" evidence="8">
    <location>
        <begin position="735"/>
        <end position="811"/>
    </location>
</feature>
<evidence type="ECO:0000256" key="7">
    <source>
        <dbReference type="SAM" id="SignalP"/>
    </source>
</evidence>
<dbReference type="AlphaFoldDB" id="A0A2N3U8S5"/>
<dbReference type="PROSITE" id="PS00138">
    <property type="entry name" value="SUBTILASE_SER"/>
    <property type="match status" value="1"/>
</dbReference>
<evidence type="ECO:0000256" key="2">
    <source>
        <dbReference type="ARBA" id="ARBA00022670"/>
    </source>
</evidence>
<evidence type="ECO:0000256" key="3">
    <source>
        <dbReference type="ARBA" id="ARBA00022801"/>
    </source>
</evidence>
<keyword evidence="3 6" id="KW-0378">Hydrolase</keyword>
<dbReference type="Pfam" id="PF00395">
    <property type="entry name" value="SLH"/>
    <property type="match status" value="1"/>
</dbReference>
<dbReference type="PROSITE" id="PS51892">
    <property type="entry name" value="SUBTILASE"/>
    <property type="match status" value="1"/>
</dbReference>
<dbReference type="InterPro" id="IPR026444">
    <property type="entry name" value="Secre_tail"/>
</dbReference>
<dbReference type="PROSITE" id="PS51272">
    <property type="entry name" value="SLH"/>
    <property type="match status" value="2"/>
</dbReference>
<dbReference type="InterPro" id="IPR000209">
    <property type="entry name" value="Peptidase_S8/S53_dom"/>
</dbReference>
<organism evidence="9 10">
    <name type="scientific">Pontibacter ramchanderi</name>
    <dbReference type="NCBI Taxonomy" id="1179743"/>
    <lineage>
        <taxon>Bacteria</taxon>
        <taxon>Pseudomonadati</taxon>
        <taxon>Bacteroidota</taxon>
        <taxon>Cytophagia</taxon>
        <taxon>Cytophagales</taxon>
        <taxon>Hymenobacteraceae</taxon>
        <taxon>Pontibacter</taxon>
    </lineage>
</organism>
<dbReference type="InterPro" id="IPR001119">
    <property type="entry name" value="SLH_dom"/>
</dbReference>
<feature type="signal peptide" evidence="7">
    <location>
        <begin position="1"/>
        <end position="22"/>
    </location>
</feature>